<sequence length="108" mass="11965">MSKMRSVMVSYTLKPECVAENEALIREVLADLERERPAGLSYSVSRLSDGVSFVHVSVSPEGVENPLMRVPAFQRYRDGIKDRVLAPPVRVEMLSLGLFDGITQAEVA</sequence>
<keyword evidence="2" id="KW-1185">Reference proteome</keyword>
<dbReference type="EMBL" id="JAYXHS010000001">
    <property type="protein sequence ID" value="MEC5385291.1"/>
    <property type="molecule type" value="Genomic_DNA"/>
</dbReference>
<organism evidence="1 2">
    <name type="scientific">Uliginosibacterium silvisoli</name>
    <dbReference type="NCBI Taxonomy" id="3114758"/>
    <lineage>
        <taxon>Bacteria</taxon>
        <taxon>Pseudomonadati</taxon>
        <taxon>Pseudomonadota</taxon>
        <taxon>Betaproteobacteria</taxon>
        <taxon>Rhodocyclales</taxon>
        <taxon>Zoogloeaceae</taxon>
        <taxon>Uliginosibacterium</taxon>
    </lineage>
</organism>
<name>A0ABU6K0U6_9RHOO</name>
<comment type="caution">
    <text evidence="1">The sequence shown here is derived from an EMBL/GenBank/DDBJ whole genome shotgun (WGS) entry which is preliminary data.</text>
</comment>
<accession>A0ABU6K0U6</accession>
<evidence type="ECO:0000313" key="2">
    <source>
        <dbReference type="Proteomes" id="UP001331561"/>
    </source>
</evidence>
<evidence type="ECO:0008006" key="3">
    <source>
        <dbReference type="Google" id="ProtNLM"/>
    </source>
</evidence>
<evidence type="ECO:0000313" key="1">
    <source>
        <dbReference type="EMBL" id="MEC5385291.1"/>
    </source>
</evidence>
<protein>
    <recommendedName>
        <fullName evidence="3">Antibiotic biosynthesis monooxygenase</fullName>
    </recommendedName>
</protein>
<reference evidence="1 2" key="1">
    <citation type="submission" date="2024-01" db="EMBL/GenBank/DDBJ databases">
        <title>Uliginosibacterium soil sp. nov.</title>
        <authorList>
            <person name="Lv Y."/>
        </authorList>
    </citation>
    <scope>NUCLEOTIDE SEQUENCE [LARGE SCALE GENOMIC DNA]</scope>
    <source>
        <strain evidence="1 2">H3</strain>
    </source>
</reference>
<dbReference type="RefSeq" id="WP_327598250.1">
    <property type="nucleotide sequence ID" value="NZ_JAYXHS010000001.1"/>
</dbReference>
<dbReference type="Proteomes" id="UP001331561">
    <property type="component" value="Unassembled WGS sequence"/>
</dbReference>
<gene>
    <name evidence="1" type="ORF">VVD49_06125</name>
</gene>
<proteinExistence type="predicted"/>